<dbReference type="Proteomes" id="UP000502665">
    <property type="component" value="Chromosome"/>
</dbReference>
<dbReference type="InterPro" id="IPR051537">
    <property type="entry name" value="DNA_Adenine_Mtase"/>
</dbReference>
<reference evidence="11" key="1">
    <citation type="submission" date="2020-03" db="EMBL/GenBank/DDBJ databases">
        <title>Molecular networking-based the target discovery of potent antiproliferative macrolactams: 5/6/7/16 polycyclic ansamycins and glycosylated trienomycin from Streptomyces cacaoi subsp. asoensis.</title>
        <authorList>
            <person name="Liu L.-L."/>
        </authorList>
    </citation>
    <scope>NUCLEOTIDE SEQUENCE [LARGE SCALE GENOMIC DNA]</scope>
    <source>
        <strain evidence="11">H2S5</strain>
    </source>
</reference>
<evidence type="ECO:0000256" key="6">
    <source>
        <dbReference type="ARBA" id="ARBA00022747"/>
    </source>
</evidence>
<keyword evidence="5" id="KW-0949">S-adenosyl-L-methionine</keyword>
<dbReference type="InterPro" id="IPR002052">
    <property type="entry name" value="DNA_methylase_N6_adenine_CS"/>
</dbReference>
<evidence type="ECO:0000259" key="9">
    <source>
        <dbReference type="Pfam" id="PF02384"/>
    </source>
</evidence>
<evidence type="ECO:0000313" key="11">
    <source>
        <dbReference type="EMBL" id="QJT03827.1"/>
    </source>
</evidence>
<dbReference type="SUPFAM" id="SSF53335">
    <property type="entry name" value="S-adenosyl-L-methionine-dependent methyltransferases"/>
    <property type="match status" value="1"/>
</dbReference>
<evidence type="ECO:0000256" key="5">
    <source>
        <dbReference type="ARBA" id="ARBA00022691"/>
    </source>
</evidence>
<dbReference type="PANTHER" id="PTHR42933">
    <property type="entry name" value="SLR6095 PROTEIN"/>
    <property type="match status" value="1"/>
</dbReference>
<dbReference type="InterPro" id="IPR029063">
    <property type="entry name" value="SAM-dependent_MTases_sf"/>
</dbReference>
<evidence type="ECO:0000256" key="7">
    <source>
        <dbReference type="ARBA" id="ARBA00047942"/>
    </source>
</evidence>
<dbReference type="PROSITE" id="PS00092">
    <property type="entry name" value="N6_MTASE"/>
    <property type="match status" value="1"/>
</dbReference>
<gene>
    <name evidence="11" type="ORF">G9272_29050</name>
</gene>
<evidence type="ECO:0000256" key="8">
    <source>
        <dbReference type="SAM" id="Coils"/>
    </source>
</evidence>
<evidence type="ECO:0000256" key="1">
    <source>
        <dbReference type="ARBA" id="ARBA00006594"/>
    </source>
</evidence>
<evidence type="ECO:0000256" key="2">
    <source>
        <dbReference type="ARBA" id="ARBA00011900"/>
    </source>
</evidence>
<dbReference type="PANTHER" id="PTHR42933:SF3">
    <property type="entry name" value="TYPE I RESTRICTION ENZYME MJAVIII METHYLASE SUBUNIT"/>
    <property type="match status" value="1"/>
</dbReference>
<dbReference type="Pfam" id="PF12161">
    <property type="entry name" value="HsdM_N"/>
    <property type="match status" value="1"/>
</dbReference>
<evidence type="ECO:0000256" key="3">
    <source>
        <dbReference type="ARBA" id="ARBA00022603"/>
    </source>
</evidence>
<dbReference type="GO" id="GO:0009307">
    <property type="term" value="P:DNA restriction-modification system"/>
    <property type="evidence" value="ECO:0007669"/>
    <property type="project" value="UniProtKB-KW"/>
</dbReference>
<keyword evidence="8" id="KW-0175">Coiled coil</keyword>
<organism evidence="11 12">
    <name type="scientific">Streptomyces asoensis</name>
    <dbReference type="NCBI Taxonomy" id="249586"/>
    <lineage>
        <taxon>Bacteria</taxon>
        <taxon>Bacillati</taxon>
        <taxon>Actinomycetota</taxon>
        <taxon>Actinomycetes</taxon>
        <taxon>Kitasatosporales</taxon>
        <taxon>Streptomycetaceae</taxon>
        <taxon>Streptomyces</taxon>
    </lineage>
</organism>
<dbReference type="GO" id="GO:0008170">
    <property type="term" value="F:N-methyltransferase activity"/>
    <property type="evidence" value="ECO:0007669"/>
    <property type="project" value="InterPro"/>
</dbReference>
<keyword evidence="4" id="KW-0808">Transferase</keyword>
<keyword evidence="12" id="KW-1185">Reference proteome</keyword>
<dbReference type="InterPro" id="IPR022749">
    <property type="entry name" value="D12N6_MeTrfase_N"/>
</dbReference>
<dbReference type="Gene3D" id="1.20.1260.30">
    <property type="match status" value="1"/>
</dbReference>
<dbReference type="Gene3D" id="3.40.50.150">
    <property type="entry name" value="Vaccinia Virus protein VP39"/>
    <property type="match status" value="1"/>
</dbReference>
<name>A0A6M4WTI3_9ACTN</name>
<dbReference type="EMBL" id="CP049838">
    <property type="protein sequence ID" value="QJT03827.1"/>
    <property type="molecule type" value="Genomic_DNA"/>
</dbReference>
<dbReference type="GO" id="GO:0009007">
    <property type="term" value="F:site-specific DNA-methyltransferase (adenine-specific) activity"/>
    <property type="evidence" value="ECO:0007669"/>
    <property type="project" value="UniProtKB-EC"/>
</dbReference>
<dbReference type="GO" id="GO:0003677">
    <property type="term" value="F:DNA binding"/>
    <property type="evidence" value="ECO:0007669"/>
    <property type="project" value="InterPro"/>
</dbReference>
<keyword evidence="3 11" id="KW-0489">Methyltransferase</keyword>
<protein>
    <recommendedName>
        <fullName evidence="2">site-specific DNA-methyltransferase (adenine-specific)</fullName>
        <ecNumber evidence="2">2.1.1.72</ecNumber>
    </recommendedName>
</protein>
<dbReference type="PRINTS" id="PR00507">
    <property type="entry name" value="N12N6MTFRASE"/>
</dbReference>
<dbReference type="REBASE" id="403465">
    <property type="entry name" value="M.ScaH255ORF29050P"/>
</dbReference>
<feature type="domain" description="DNA methylase adenine-specific" evidence="9">
    <location>
        <begin position="165"/>
        <end position="471"/>
    </location>
</feature>
<evidence type="ECO:0000259" key="10">
    <source>
        <dbReference type="Pfam" id="PF12161"/>
    </source>
</evidence>
<keyword evidence="6" id="KW-0680">Restriction system</keyword>
<comment type="similarity">
    <text evidence="1">Belongs to the N(4)/N(6)-methyltransferase family.</text>
</comment>
<dbReference type="RefSeq" id="WP_171399230.1">
    <property type="nucleotide sequence ID" value="NZ_CP049838.1"/>
</dbReference>
<dbReference type="InterPro" id="IPR003356">
    <property type="entry name" value="DNA_methylase_A-5"/>
</dbReference>
<dbReference type="EC" id="2.1.1.72" evidence="2"/>
<accession>A0A6M4WTI3</accession>
<dbReference type="GO" id="GO:0032259">
    <property type="term" value="P:methylation"/>
    <property type="evidence" value="ECO:0007669"/>
    <property type="project" value="UniProtKB-KW"/>
</dbReference>
<comment type="catalytic activity">
    <reaction evidence="7">
        <text>a 2'-deoxyadenosine in DNA + S-adenosyl-L-methionine = an N(6)-methyl-2'-deoxyadenosine in DNA + S-adenosyl-L-homocysteine + H(+)</text>
        <dbReference type="Rhea" id="RHEA:15197"/>
        <dbReference type="Rhea" id="RHEA-COMP:12418"/>
        <dbReference type="Rhea" id="RHEA-COMP:12419"/>
        <dbReference type="ChEBI" id="CHEBI:15378"/>
        <dbReference type="ChEBI" id="CHEBI:57856"/>
        <dbReference type="ChEBI" id="CHEBI:59789"/>
        <dbReference type="ChEBI" id="CHEBI:90615"/>
        <dbReference type="ChEBI" id="CHEBI:90616"/>
        <dbReference type="EC" id="2.1.1.72"/>
    </reaction>
</comment>
<feature type="domain" description="N6 adenine-specific DNA methyltransferase N-terminal" evidence="10">
    <location>
        <begin position="9"/>
        <end position="151"/>
    </location>
</feature>
<dbReference type="InterPro" id="IPR038333">
    <property type="entry name" value="T1MK-like_N_sf"/>
</dbReference>
<evidence type="ECO:0000313" key="12">
    <source>
        <dbReference type="Proteomes" id="UP000502665"/>
    </source>
</evidence>
<dbReference type="AlphaFoldDB" id="A0A6M4WTI3"/>
<proteinExistence type="inferred from homology"/>
<evidence type="ECO:0000256" key="4">
    <source>
        <dbReference type="ARBA" id="ARBA00022679"/>
    </source>
</evidence>
<sequence length="817" mass="91928">MAQLTLPQLERHLYAAADILRGKMDAAQYQDYIFGLLFLKRASDQFDVARTKAIEKFRAAGMDEQRAKQLAETRNAYASHEFFVPDAARWSTVMRDSRKDPAEALNVALAQLESHNHQALDGVLEYIDFKRPASGNTKLSKPVLQALIDHFNQYRLSNDDFEFPDLLGHAYEYIIGEFADEGGKKGGQFYTPRSVIRMMARLVKPQEGHSVYDPCCGSGGMLILSKEYVQEHGGDAAHLSVYGQEDNGSAWAMARMNLLLHGVADGVIHHGDTLAKPLHTQDGELQRFDRILTNPPFAQNYRKEGMEYPERMTYGWCPESGKKADLMFIQHCLAVLEPDGIAASVMPHGVLFRGGVEKDIRQRMIEEGRLEAVIGIGPNVFYGTGIPACILILRGRDGAPAGRRDGVLFVNADREITAGRTQNLLEAQHAEKIVSAYKGWKQIDGFARVVPYQELADNDYNLNIRRYVDNTPAPEPQDVRAHLHGGIPKAEVTARETQFDAFGIDAGKQLFQERDEEYYNFLDEGYEATIARIPDLTAGRETDLAEAFNRWWEAHRGRLDELPEHQQLWSTRQELLTTFTEALEPVKLLDHYQLAGTIAAWWFDTRNDLRSLALTGFKGVVDRWVASIDSAFAEPPTDADARTKARVRAAQRKAREHRLVPELIPAYVERLETAEALAAELDAKVKAGSPPKKTKDEDDEEELDLSIVLPLKELRALKKRQTEAKRDLAELKAAFVAELKEAAAKLTDAQAQTIVLGFLKADLRARMDRFVASDRRGLTAAFRNWGDKYAVTLEDLEREREASAKRLRGYLEELGYA</sequence>
<feature type="coiled-coil region" evidence="8">
    <location>
        <begin position="711"/>
        <end position="752"/>
    </location>
</feature>
<dbReference type="Pfam" id="PF02384">
    <property type="entry name" value="N6_Mtase"/>
    <property type="match status" value="1"/>
</dbReference>